<keyword evidence="3 7" id="KW-1134">Transmembrane beta strand</keyword>
<gene>
    <name evidence="10" type="ORF">JET18_14285</name>
</gene>
<keyword evidence="2 7" id="KW-0813">Transport</keyword>
<dbReference type="InterPro" id="IPR012910">
    <property type="entry name" value="Plug_dom"/>
</dbReference>
<comment type="similarity">
    <text evidence="7">Belongs to the TonB-dependent receptor family.</text>
</comment>
<evidence type="ECO:0000259" key="9">
    <source>
        <dbReference type="Pfam" id="PF07715"/>
    </source>
</evidence>
<dbReference type="Gene3D" id="2.170.130.10">
    <property type="entry name" value="TonB-dependent receptor, plug domain"/>
    <property type="match status" value="1"/>
</dbReference>
<evidence type="ECO:0000256" key="8">
    <source>
        <dbReference type="SAM" id="SignalP"/>
    </source>
</evidence>
<keyword evidence="6 7" id="KW-0998">Cell outer membrane</keyword>
<dbReference type="EMBL" id="JAELVM010000002">
    <property type="protein sequence ID" value="MBL1222019.1"/>
    <property type="molecule type" value="Genomic_DNA"/>
</dbReference>
<dbReference type="InterPro" id="IPR036942">
    <property type="entry name" value="Beta-barrel_TonB_sf"/>
</dbReference>
<dbReference type="Proteomes" id="UP000661696">
    <property type="component" value="Unassembled WGS sequence"/>
</dbReference>
<evidence type="ECO:0000256" key="7">
    <source>
        <dbReference type="PROSITE-ProRule" id="PRU01360"/>
    </source>
</evidence>
<feature type="chain" id="PRO_5045283616" evidence="8">
    <location>
        <begin position="22"/>
        <end position="1011"/>
    </location>
</feature>
<evidence type="ECO:0000256" key="5">
    <source>
        <dbReference type="ARBA" id="ARBA00023136"/>
    </source>
</evidence>
<dbReference type="Gene3D" id="2.40.170.20">
    <property type="entry name" value="TonB-dependent receptor, beta-barrel domain"/>
    <property type="match status" value="1"/>
</dbReference>
<evidence type="ECO:0000313" key="10">
    <source>
        <dbReference type="EMBL" id="MBL1222019.1"/>
    </source>
</evidence>
<reference evidence="10 11" key="1">
    <citation type="submission" date="2020-12" db="EMBL/GenBank/DDBJ databases">
        <title>Chryseobacterium endoalhailicus sp. nov., isolated from seed of leguminous plant.</title>
        <authorList>
            <person name="Zhang X."/>
        </authorList>
    </citation>
    <scope>NUCLEOTIDE SEQUENCE [LARGE SCALE GENOMIC DNA]</scope>
    <source>
        <strain evidence="10 11">L7</strain>
    </source>
</reference>
<name>A0ABS1QHC6_9FLAO</name>
<proteinExistence type="inferred from homology"/>
<keyword evidence="8" id="KW-0732">Signal</keyword>
<keyword evidence="11" id="KW-1185">Reference proteome</keyword>
<dbReference type="NCBIfam" id="TIGR04057">
    <property type="entry name" value="SusC_RagA_signa"/>
    <property type="match status" value="1"/>
</dbReference>
<evidence type="ECO:0000256" key="4">
    <source>
        <dbReference type="ARBA" id="ARBA00022692"/>
    </source>
</evidence>
<dbReference type="SUPFAM" id="SSF56935">
    <property type="entry name" value="Porins"/>
    <property type="match status" value="1"/>
</dbReference>
<evidence type="ECO:0000256" key="2">
    <source>
        <dbReference type="ARBA" id="ARBA00022448"/>
    </source>
</evidence>
<feature type="domain" description="TonB-dependent receptor plug" evidence="9">
    <location>
        <begin position="53"/>
        <end position="156"/>
    </location>
</feature>
<evidence type="ECO:0000256" key="6">
    <source>
        <dbReference type="ARBA" id="ARBA00023237"/>
    </source>
</evidence>
<dbReference type="NCBIfam" id="TIGR04056">
    <property type="entry name" value="OMP_RagA_SusC"/>
    <property type="match status" value="1"/>
</dbReference>
<dbReference type="InterPro" id="IPR039426">
    <property type="entry name" value="TonB-dep_rcpt-like"/>
</dbReference>
<dbReference type="InterPro" id="IPR023997">
    <property type="entry name" value="TonB-dep_OMP_SusC/RagA_CS"/>
</dbReference>
<dbReference type="InterPro" id="IPR023996">
    <property type="entry name" value="TonB-dep_OMP_SusC/RagA"/>
</dbReference>
<dbReference type="InterPro" id="IPR037066">
    <property type="entry name" value="Plug_dom_sf"/>
</dbReference>
<organism evidence="10 11">
    <name type="scientific">Chryseobacterium endalhagicum</name>
    <dbReference type="NCBI Taxonomy" id="2797638"/>
    <lineage>
        <taxon>Bacteria</taxon>
        <taxon>Pseudomonadati</taxon>
        <taxon>Bacteroidota</taxon>
        <taxon>Flavobacteriia</taxon>
        <taxon>Flavobacteriales</taxon>
        <taxon>Weeksellaceae</taxon>
        <taxon>Chryseobacterium group</taxon>
        <taxon>Chryseobacterium</taxon>
    </lineage>
</organism>
<evidence type="ECO:0000256" key="3">
    <source>
        <dbReference type="ARBA" id="ARBA00022452"/>
    </source>
</evidence>
<comment type="caution">
    <text evidence="10">The sequence shown here is derived from an EMBL/GenBank/DDBJ whole genome shotgun (WGS) entry which is preliminary data.</text>
</comment>
<evidence type="ECO:0000313" key="11">
    <source>
        <dbReference type="Proteomes" id="UP000661696"/>
    </source>
</evidence>
<dbReference type="PROSITE" id="PS52016">
    <property type="entry name" value="TONB_DEPENDENT_REC_3"/>
    <property type="match status" value="1"/>
</dbReference>
<dbReference type="Pfam" id="PF07715">
    <property type="entry name" value="Plug"/>
    <property type="match status" value="1"/>
</dbReference>
<keyword evidence="5 7" id="KW-0472">Membrane</keyword>
<keyword evidence="4 7" id="KW-0812">Transmembrane</keyword>
<sequence>MNVKLRVLTAGVLFFTGQALMAQNTTKKDTASVKDIEEVVIVGYSAVPKDTYVGTASKVDAKSIDAKSVSTVSQALAGESAGVTVINGSGQPGTEATIRIRGFGSVNGNRNPLYVVDGMPYTGNVSAINPDDIASMVILKDATATSIYGARGANGVVVINTKKGRANHSVVQIESKVGFNMNLLPRYDVIRSPEQYTELSWEALYNQAKLGGSAAPGTAANNALFGAGGIKANYNMWNAPGNQLIDPSTGKFRAGVSRIYDPENWEDYAFQTSMRTENNFTISGGEGKTTYYTNIGYLNDKGYSINSDFERYTGRLNVSHQAKPWLKGDFNIGYSYSKANRNGQTSDSGSIFWFVDNLPSIYPLFLRDAAGNKVADPYYGGYQYDYGDENGRGFGAFTNAVADATYNLNKTYKHELNANSFWKADITKFLSFETRIGGQYYNSSNDQLDNPYYGNAASQNGYISKVKTELMAWNWLQLVRFNKKFGDHSVHAFAAHESNSWERKYLSAGRPNIVNYIPELNQAVGEALTSSYIWNYQLESYFGQLDYNYQGKYFVTGTLRRDGSSRFLNNRWGTFASVGASWLASKEKFLEGNKYLSYLKVKASYGSVGDQGGDTVGTNFYNGYRVYPIDNFMGLPAAYYQSPAYPNLSWERTTTAQAGLEMAFFKNKAIELNVDYFNKKTTDLIFNQSVANSSGNLTQTVNDGILVNRGLEFDLKAHIINKKDFYLDFGVNGLLLKNELTEMPIDLSSSTGADKIIDTSLAGFGRSAGHSIYDFYMRDWAGVNHATGAGQWFVNWVDSNGNGIMDANENITNLAEYTHNNPNATIQEGITENYALATQRYIGKSALPDISGAFNLNFGFKSWELGVQFLYSLGGYGYDSKYAALMGNGVAGGNNWHTDMLGRWNESNTASDIPRLSSNRAGDRNYASLSSRFITSTDYLALNNIRLSYNIPKQYLDQLGITGLTLSVTGDNLWIKTARKGYNPLVSEVGSSSQYNYAPLSTITFGAKINF</sequence>
<feature type="signal peptide" evidence="8">
    <location>
        <begin position="1"/>
        <end position="21"/>
    </location>
</feature>
<dbReference type="RefSeq" id="WP_202092131.1">
    <property type="nucleotide sequence ID" value="NZ_JAELVM010000002.1"/>
</dbReference>
<protein>
    <submittedName>
        <fullName evidence="10">SusC/RagA family TonB-linked outer membrane protein</fullName>
    </submittedName>
</protein>
<accession>A0ABS1QHC6</accession>
<evidence type="ECO:0000256" key="1">
    <source>
        <dbReference type="ARBA" id="ARBA00004571"/>
    </source>
</evidence>
<comment type="subcellular location">
    <subcellularLocation>
        <location evidence="1 7">Cell outer membrane</location>
        <topology evidence="1 7">Multi-pass membrane protein</topology>
    </subcellularLocation>
</comment>